<evidence type="ECO:0000313" key="2">
    <source>
        <dbReference type="Proteomes" id="UP000694864"/>
    </source>
</evidence>
<dbReference type="PANTHER" id="PTHR47123:SF8">
    <property type="entry name" value="DUF295 DOMAIN-CONTAINING PROTEIN"/>
    <property type="match status" value="1"/>
</dbReference>
<accession>A0ABM0WBI8</accession>
<protein>
    <submittedName>
        <fullName evidence="3">F-box protein At2g16290</fullName>
    </submittedName>
</protein>
<dbReference type="InterPro" id="IPR051304">
    <property type="entry name" value="SCF_F-box_domain"/>
</dbReference>
<keyword evidence="2" id="KW-1185">Reference proteome</keyword>
<dbReference type="InterPro" id="IPR005174">
    <property type="entry name" value="KIB1-4_b-propeller"/>
</dbReference>
<proteinExistence type="predicted"/>
<dbReference type="PANTHER" id="PTHR47123">
    <property type="entry name" value="F-BOX PROTEIN SKIP23"/>
    <property type="match status" value="1"/>
</dbReference>
<dbReference type="Proteomes" id="UP000694864">
    <property type="component" value="Chromosome 15"/>
</dbReference>
<evidence type="ECO:0000313" key="3">
    <source>
        <dbReference type="RefSeq" id="XP_010468642.1"/>
    </source>
</evidence>
<gene>
    <name evidence="3" type="primary">LOC104748743</name>
</gene>
<organism evidence="2 3">
    <name type="scientific">Camelina sativa</name>
    <name type="common">False flax</name>
    <name type="synonym">Myagrum sativum</name>
    <dbReference type="NCBI Taxonomy" id="90675"/>
    <lineage>
        <taxon>Eukaryota</taxon>
        <taxon>Viridiplantae</taxon>
        <taxon>Streptophyta</taxon>
        <taxon>Embryophyta</taxon>
        <taxon>Tracheophyta</taxon>
        <taxon>Spermatophyta</taxon>
        <taxon>Magnoliopsida</taxon>
        <taxon>eudicotyledons</taxon>
        <taxon>Gunneridae</taxon>
        <taxon>Pentapetalae</taxon>
        <taxon>rosids</taxon>
        <taxon>malvids</taxon>
        <taxon>Brassicales</taxon>
        <taxon>Brassicaceae</taxon>
        <taxon>Camelineae</taxon>
        <taxon>Camelina</taxon>
    </lineage>
</organism>
<reference evidence="3" key="2">
    <citation type="submission" date="2025-08" db="UniProtKB">
        <authorList>
            <consortium name="RefSeq"/>
        </authorList>
    </citation>
    <scope>IDENTIFICATION</scope>
    <source>
        <tissue evidence="3">Leaf</tissue>
    </source>
</reference>
<reference evidence="2" key="1">
    <citation type="journal article" date="2014" name="Nat. Commun.">
        <title>The emerging biofuel crop Camelina sativa retains a highly undifferentiated hexaploid genome structure.</title>
        <authorList>
            <person name="Kagale S."/>
            <person name="Koh C."/>
            <person name="Nixon J."/>
            <person name="Bollina V."/>
            <person name="Clarke W.E."/>
            <person name="Tuteja R."/>
            <person name="Spillane C."/>
            <person name="Robinson S.J."/>
            <person name="Links M.G."/>
            <person name="Clarke C."/>
            <person name="Higgins E.E."/>
            <person name="Huebert T."/>
            <person name="Sharpe A.G."/>
            <person name="Parkin I.A."/>
        </authorList>
    </citation>
    <scope>NUCLEOTIDE SEQUENCE [LARGE SCALE GENOMIC DNA]</scope>
    <source>
        <strain evidence="2">cv. DH55</strain>
    </source>
</reference>
<dbReference type="Pfam" id="PF03478">
    <property type="entry name" value="Beta-prop_KIB1-4"/>
    <property type="match status" value="1"/>
</dbReference>
<evidence type="ECO:0000259" key="1">
    <source>
        <dbReference type="Pfam" id="PF03478"/>
    </source>
</evidence>
<feature type="domain" description="KIB1-4 beta-propeller" evidence="1">
    <location>
        <begin position="4"/>
        <end position="149"/>
    </location>
</feature>
<sequence>MSRYVIHSKKNYVVDTRGYGNVFVIEPSLQVSKNPSVTRSTHKSTKEALVKSGEYLLLVQWFTPGQSHEEDMYALFPLEESHPENMYTWFRVFRLDEGGRKKWVQVDDLNDQVIFLGARTNLCCSVQQLPGAKDNCIVFIDERNGIINEKESILLFDLRTKRTSTAFSECRGLMGAFGENLESLVSCGVMTMPDPTTSIYDLLSDPEWSY</sequence>
<dbReference type="RefSeq" id="XP_010468642.1">
    <property type="nucleotide sequence ID" value="XM_010470340.1"/>
</dbReference>
<dbReference type="GeneID" id="104748743"/>
<name>A0ABM0WBI8_CAMSA</name>